<dbReference type="EMBL" id="NWBU01000017">
    <property type="protein sequence ID" value="PTQ07779.1"/>
    <property type="molecule type" value="Genomic_DNA"/>
</dbReference>
<dbReference type="InterPro" id="IPR027365">
    <property type="entry name" value="GNAT_acetyltra_YdfB-like"/>
</dbReference>
<dbReference type="InterPro" id="IPR016181">
    <property type="entry name" value="Acyl_CoA_acyltransferase"/>
</dbReference>
<dbReference type="RefSeq" id="WP_107969676.1">
    <property type="nucleotide sequence ID" value="NZ_NWBU01000017.1"/>
</dbReference>
<dbReference type="SUPFAM" id="SSF55729">
    <property type="entry name" value="Acyl-CoA N-acyltransferases (Nat)"/>
    <property type="match status" value="1"/>
</dbReference>
<sequence>MIRVDAPATWALRSLESVLLNTGFARVVLEGQVEGRLWIDRFDSPRVLHALHPYGMSLVWGDAVADGFEQIINHLRDGEYRTRDEWLQIDPRWKALDWDQRLDATDAATASDSTSCSRHTRVNFGFDAERFQQLVRGHALPDGWRLRQADAGDFELPGQVVPNCFWHDAEQFLAAGSGWCAEQAGNVGAIAFASYRWGGEVEIGIETFEHARRQGLGHAVAARMIVHVLQAGFRPVWSCRLENTASCALAHKLGFLPLRNLPYYRLSPRNEAA</sequence>
<dbReference type="Proteomes" id="UP000244162">
    <property type="component" value="Unassembled WGS sequence"/>
</dbReference>
<dbReference type="InterPro" id="IPR000182">
    <property type="entry name" value="GNAT_dom"/>
</dbReference>
<evidence type="ECO:0000313" key="3">
    <source>
        <dbReference type="Proteomes" id="UP000244162"/>
    </source>
</evidence>
<comment type="caution">
    <text evidence="2">The sequence shown here is derived from an EMBL/GenBank/DDBJ whole genome shotgun (WGS) entry which is preliminary data.</text>
</comment>
<dbReference type="PROSITE" id="PS51186">
    <property type="entry name" value="GNAT"/>
    <property type="match status" value="1"/>
</dbReference>
<organism evidence="2 3">
    <name type="scientific">Sphingomonas oleivorans</name>
    <dbReference type="NCBI Taxonomy" id="1735121"/>
    <lineage>
        <taxon>Bacteria</taxon>
        <taxon>Pseudomonadati</taxon>
        <taxon>Pseudomonadota</taxon>
        <taxon>Alphaproteobacteria</taxon>
        <taxon>Sphingomonadales</taxon>
        <taxon>Sphingomonadaceae</taxon>
        <taxon>Sphingomonas</taxon>
    </lineage>
</organism>
<dbReference type="OrthoDB" id="8892709at2"/>
<evidence type="ECO:0000259" key="1">
    <source>
        <dbReference type="PROSITE" id="PS51186"/>
    </source>
</evidence>
<dbReference type="AlphaFoldDB" id="A0A2T5FU16"/>
<protein>
    <recommendedName>
        <fullName evidence="1">N-acetyltransferase domain-containing protein</fullName>
    </recommendedName>
</protein>
<dbReference type="Gene3D" id="3.40.630.30">
    <property type="match status" value="1"/>
</dbReference>
<gene>
    <name evidence="2" type="ORF">CLG96_16645</name>
</gene>
<keyword evidence="3" id="KW-1185">Reference proteome</keyword>
<name>A0A2T5FU16_9SPHN</name>
<dbReference type="Pfam" id="PF12746">
    <property type="entry name" value="GNAT_acetyltran"/>
    <property type="match status" value="1"/>
</dbReference>
<reference evidence="2 3" key="1">
    <citation type="submission" date="2017-09" db="EMBL/GenBank/DDBJ databases">
        <title>Sphingomonas panjinensis sp.nov., isolated from oil-contaminated soil.</title>
        <authorList>
            <person name="Wang L."/>
            <person name="Chen L."/>
        </authorList>
    </citation>
    <scope>NUCLEOTIDE SEQUENCE [LARGE SCALE GENOMIC DNA]</scope>
    <source>
        <strain evidence="2 3">FW-11</strain>
    </source>
</reference>
<accession>A0A2T5FU16</accession>
<dbReference type="GO" id="GO:0016747">
    <property type="term" value="F:acyltransferase activity, transferring groups other than amino-acyl groups"/>
    <property type="evidence" value="ECO:0007669"/>
    <property type="project" value="InterPro"/>
</dbReference>
<evidence type="ECO:0000313" key="2">
    <source>
        <dbReference type="EMBL" id="PTQ07779.1"/>
    </source>
</evidence>
<proteinExistence type="predicted"/>
<feature type="domain" description="N-acetyltransferase" evidence="1">
    <location>
        <begin position="129"/>
        <end position="273"/>
    </location>
</feature>